<keyword evidence="7" id="KW-1185">Reference proteome</keyword>
<feature type="region of interest" description="Disordered" evidence="3">
    <location>
        <begin position="1"/>
        <end position="21"/>
    </location>
</feature>
<evidence type="ECO:0000259" key="5">
    <source>
        <dbReference type="PROSITE" id="PS50041"/>
    </source>
</evidence>
<dbReference type="AlphaFoldDB" id="I3KCB9"/>
<evidence type="ECO:0000256" key="2">
    <source>
        <dbReference type="ARBA" id="ARBA00023157"/>
    </source>
</evidence>
<evidence type="ECO:0000256" key="1">
    <source>
        <dbReference type="ARBA" id="ARBA00022734"/>
    </source>
</evidence>
<keyword evidence="4" id="KW-1133">Transmembrane helix</keyword>
<keyword evidence="4" id="KW-0472">Membrane</keyword>
<dbReference type="InParanoid" id="I3KCB9"/>
<dbReference type="HOGENOM" id="CLU_049894_7_0_1"/>
<dbReference type="InterPro" id="IPR016186">
    <property type="entry name" value="C-type_lectin-like/link_sf"/>
</dbReference>
<dbReference type="InterPro" id="IPR050111">
    <property type="entry name" value="C-type_lectin/snaclec_domain"/>
</dbReference>
<evidence type="ECO:0000256" key="3">
    <source>
        <dbReference type="SAM" id="MobiDB-lite"/>
    </source>
</evidence>
<feature type="transmembrane region" description="Helical" evidence="4">
    <location>
        <begin position="27"/>
        <end position="45"/>
    </location>
</feature>
<evidence type="ECO:0000256" key="4">
    <source>
        <dbReference type="SAM" id="Phobius"/>
    </source>
</evidence>
<reference evidence="6" key="3">
    <citation type="submission" date="2025-09" db="UniProtKB">
        <authorList>
            <consortium name="Ensembl"/>
        </authorList>
    </citation>
    <scope>IDENTIFICATION</scope>
</reference>
<dbReference type="Pfam" id="PF00059">
    <property type="entry name" value="Lectin_C"/>
    <property type="match status" value="1"/>
</dbReference>
<proteinExistence type="predicted"/>
<dbReference type="CDD" id="cd03590">
    <property type="entry name" value="CLECT_DC-SIGN_like"/>
    <property type="match status" value="1"/>
</dbReference>
<dbReference type="PANTHER" id="PTHR22803">
    <property type="entry name" value="MANNOSE, PHOSPHOLIPASE, LECTIN RECEPTOR RELATED"/>
    <property type="match status" value="1"/>
</dbReference>
<evidence type="ECO:0000313" key="6">
    <source>
        <dbReference type="Ensembl" id="ENSONIP00000018764.2"/>
    </source>
</evidence>
<dbReference type="GO" id="GO:0030246">
    <property type="term" value="F:carbohydrate binding"/>
    <property type="evidence" value="ECO:0007669"/>
    <property type="project" value="UniProtKB-KW"/>
</dbReference>
<dbReference type="SMART" id="SM00034">
    <property type="entry name" value="CLECT"/>
    <property type="match status" value="1"/>
</dbReference>
<keyword evidence="1" id="KW-0430">Lectin</keyword>
<organism evidence="6 7">
    <name type="scientific">Oreochromis niloticus</name>
    <name type="common">Nile tilapia</name>
    <name type="synonym">Tilapia nilotica</name>
    <dbReference type="NCBI Taxonomy" id="8128"/>
    <lineage>
        <taxon>Eukaryota</taxon>
        <taxon>Metazoa</taxon>
        <taxon>Chordata</taxon>
        <taxon>Craniata</taxon>
        <taxon>Vertebrata</taxon>
        <taxon>Euteleostomi</taxon>
        <taxon>Actinopterygii</taxon>
        <taxon>Neopterygii</taxon>
        <taxon>Teleostei</taxon>
        <taxon>Neoteleostei</taxon>
        <taxon>Acanthomorphata</taxon>
        <taxon>Ovalentaria</taxon>
        <taxon>Cichlomorphae</taxon>
        <taxon>Cichliformes</taxon>
        <taxon>Cichlidae</taxon>
        <taxon>African cichlids</taxon>
        <taxon>Pseudocrenilabrinae</taxon>
        <taxon>Oreochromini</taxon>
        <taxon>Oreochromis</taxon>
    </lineage>
</organism>
<reference evidence="7" key="1">
    <citation type="submission" date="2012-01" db="EMBL/GenBank/DDBJ databases">
        <title>The Genome Sequence of Oreochromis niloticus (Nile Tilapia).</title>
        <authorList>
            <consortium name="Broad Institute Genome Assembly Team"/>
            <consortium name="Broad Institute Sequencing Platform"/>
            <person name="Di Palma F."/>
            <person name="Johnson J."/>
            <person name="Lander E.S."/>
            <person name="Lindblad-Toh K."/>
        </authorList>
    </citation>
    <scope>NUCLEOTIDE SEQUENCE [LARGE SCALE GENOMIC DNA]</scope>
</reference>
<dbReference type="PROSITE" id="PS00615">
    <property type="entry name" value="C_TYPE_LECTIN_1"/>
    <property type="match status" value="1"/>
</dbReference>
<sequence>TVVDFREVQTEESDSPAPSSASRFRRWLFPGLIVMVLLILIIVMGSTSNCQTFQQLQYAVENNTNQLNSVSEALKQLSVINSLSKSIAAIKCSLEHVINNSSTTGGCCPVGWTVFESNCYFFSSDSRSWNESRDWCEAQQAHLLILHNDKEWDFVTRRSMPRFYWIGLSDWRTGSWEWVNQTPYTMEPRRWKPGQPDNWTGLGHGDEDCAHLYDDGLLNDVHCSTKMQFICQKPTHCSGHHEDVEREQHSSETCSAPLSSFLLNDNLTEG</sequence>
<feature type="domain" description="C-type lectin" evidence="5">
    <location>
        <begin position="115"/>
        <end position="232"/>
    </location>
</feature>
<dbReference type="InterPro" id="IPR033989">
    <property type="entry name" value="CD209-like_CTLD"/>
</dbReference>
<dbReference type="PROSITE" id="PS50041">
    <property type="entry name" value="C_TYPE_LECTIN_2"/>
    <property type="match status" value="1"/>
</dbReference>
<dbReference type="OMA" id="DVEREQH"/>
<accession>I3KCB9</accession>
<evidence type="ECO:0000313" key="7">
    <source>
        <dbReference type="Proteomes" id="UP000005207"/>
    </source>
</evidence>
<reference evidence="6" key="2">
    <citation type="submission" date="2025-08" db="UniProtKB">
        <authorList>
            <consortium name="Ensembl"/>
        </authorList>
    </citation>
    <scope>IDENTIFICATION</scope>
</reference>
<keyword evidence="2" id="KW-1015">Disulfide bond</keyword>
<dbReference type="Gene3D" id="3.10.100.10">
    <property type="entry name" value="Mannose-Binding Protein A, subunit A"/>
    <property type="match status" value="1"/>
</dbReference>
<dbReference type="InterPro" id="IPR018378">
    <property type="entry name" value="C-type_lectin_CS"/>
</dbReference>
<dbReference type="SUPFAM" id="SSF56436">
    <property type="entry name" value="C-type lectin-like"/>
    <property type="match status" value="1"/>
</dbReference>
<dbReference type="Ensembl" id="ENSONIT00000018781.2">
    <property type="protein sequence ID" value="ENSONIP00000018764.2"/>
    <property type="gene ID" value="ENSONIG00000040465.1"/>
</dbReference>
<keyword evidence="4" id="KW-0812">Transmembrane</keyword>
<dbReference type="GeneTree" id="ENSGT00940000165297"/>
<protein>
    <recommendedName>
        <fullName evidence="5">C-type lectin domain-containing protein</fullName>
    </recommendedName>
</protein>
<dbReference type="FunCoup" id="I3KCB9">
    <property type="interactions" value="826"/>
</dbReference>
<dbReference type="Proteomes" id="UP000005207">
    <property type="component" value="Linkage group LG3"/>
</dbReference>
<dbReference type="InterPro" id="IPR001304">
    <property type="entry name" value="C-type_lectin-like"/>
</dbReference>
<dbReference type="InterPro" id="IPR016187">
    <property type="entry name" value="CTDL_fold"/>
</dbReference>
<name>I3KCB9_ORENI</name>